<dbReference type="Proteomes" id="UP000186922">
    <property type="component" value="Unassembled WGS sequence"/>
</dbReference>
<evidence type="ECO:0000313" key="2">
    <source>
        <dbReference type="Proteomes" id="UP000186922"/>
    </source>
</evidence>
<keyword evidence="2" id="KW-1185">Reference proteome</keyword>
<accession>A0A1D1UE91</accession>
<proteinExistence type="predicted"/>
<dbReference type="AlphaFoldDB" id="A0A1D1UE91"/>
<comment type="caution">
    <text evidence="1">The sequence shown here is derived from an EMBL/GenBank/DDBJ whole genome shotgun (WGS) entry which is preliminary data.</text>
</comment>
<name>A0A1D1UE91_RAMVA</name>
<sequence>MFLLTVSPIGRTYKCDWGWQGKIKKLVDRGAYLLKNLPFPADIVFEVDNEGAVETNSAHK</sequence>
<dbReference type="EMBL" id="BDGG01000001">
    <property type="protein sequence ID" value="GAU88104.1"/>
    <property type="molecule type" value="Genomic_DNA"/>
</dbReference>
<organism evidence="1 2">
    <name type="scientific">Ramazzottius varieornatus</name>
    <name type="common">Water bear</name>
    <name type="synonym">Tardigrade</name>
    <dbReference type="NCBI Taxonomy" id="947166"/>
    <lineage>
        <taxon>Eukaryota</taxon>
        <taxon>Metazoa</taxon>
        <taxon>Ecdysozoa</taxon>
        <taxon>Tardigrada</taxon>
        <taxon>Eutardigrada</taxon>
        <taxon>Parachela</taxon>
        <taxon>Hypsibioidea</taxon>
        <taxon>Ramazzottiidae</taxon>
        <taxon>Ramazzottius</taxon>
    </lineage>
</organism>
<protein>
    <submittedName>
        <fullName evidence="1">Uncharacterized protein</fullName>
    </submittedName>
</protein>
<reference evidence="1 2" key="1">
    <citation type="journal article" date="2016" name="Nat. Commun.">
        <title>Extremotolerant tardigrade genome and improved radiotolerance of human cultured cells by tardigrade-unique protein.</title>
        <authorList>
            <person name="Hashimoto T."/>
            <person name="Horikawa D.D."/>
            <person name="Saito Y."/>
            <person name="Kuwahara H."/>
            <person name="Kozuka-Hata H."/>
            <person name="Shin-I T."/>
            <person name="Minakuchi Y."/>
            <person name="Ohishi K."/>
            <person name="Motoyama A."/>
            <person name="Aizu T."/>
            <person name="Enomoto A."/>
            <person name="Kondo K."/>
            <person name="Tanaka S."/>
            <person name="Hara Y."/>
            <person name="Koshikawa S."/>
            <person name="Sagara H."/>
            <person name="Miura T."/>
            <person name="Yokobori S."/>
            <person name="Miyagawa K."/>
            <person name="Suzuki Y."/>
            <person name="Kubo T."/>
            <person name="Oyama M."/>
            <person name="Kohara Y."/>
            <person name="Fujiyama A."/>
            <person name="Arakawa K."/>
            <person name="Katayama T."/>
            <person name="Toyoda A."/>
            <person name="Kunieda T."/>
        </authorList>
    </citation>
    <scope>NUCLEOTIDE SEQUENCE [LARGE SCALE GENOMIC DNA]</scope>
    <source>
        <strain evidence="1 2">YOKOZUNA-1</strain>
    </source>
</reference>
<evidence type="ECO:0000313" key="1">
    <source>
        <dbReference type="EMBL" id="GAU88104.1"/>
    </source>
</evidence>
<gene>
    <name evidence="1" type="primary">RvY_00860-1</name>
    <name evidence="1" type="synonym">RvY_00860.1</name>
    <name evidence="1" type="ORF">RvY_00860</name>
</gene>